<dbReference type="GO" id="GO:0016567">
    <property type="term" value="P:protein ubiquitination"/>
    <property type="evidence" value="ECO:0007669"/>
    <property type="project" value="UniProtKB-UniPathway"/>
</dbReference>
<organism evidence="16 17">
    <name type="scientific">Vigna unguiculata</name>
    <name type="common">Cowpea</name>
    <dbReference type="NCBI Taxonomy" id="3917"/>
    <lineage>
        <taxon>Eukaryota</taxon>
        <taxon>Viridiplantae</taxon>
        <taxon>Streptophyta</taxon>
        <taxon>Embryophyta</taxon>
        <taxon>Tracheophyta</taxon>
        <taxon>Spermatophyta</taxon>
        <taxon>Magnoliopsida</taxon>
        <taxon>eudicotyledons</taxon>
        <taxon>Gunneridae</taxon>
        <taxon>Pentapetalae</taxon>
        <taxon>rosids</taxon>
        <taxon>fabids</taxon>
        <taxon>Fabales</taxon>
        <taxon>Fabaceae</taxon>
        <taxon>Papilionoideae</taxon>
        <taxon>50 kb inversion clade</taxon>
        <taxon>NPAAA clade</taxon>
        <taxon>indigoferoid/millettioid clade</taxon>
        <taxon>Phaseoleae</taxon>
        <taxon>Vigna</taxon>
    </lineage>
</organism>
<keyword evidence="17" id="KW-1185">Reference proteome</keyword>
<dbReference type="SMART" id="SM00647">
    <property type="entry name" value="IBR"/>
    <property type="match status" value="1"/>
</dbReference>
<dbReference type="InterPro" id="IPR001841">
    <property type="entry name" value="Znf_RING"/>
</dbReference>
<keyword evidence="11" id="KW-0833">Ubl conjugation pathway</keyword>
<evidence type="ECO:0000256" key="5">
    <source>
        <dbReference type="ARBA" id="ARBA00005884"/>
    </source>
</evidence>
<dbReference type="EC" id="2.3.2.31" evidence="6"/>
<dbReference type="PROSITE" id="PS51873">
    <property type="entry name" value="TRIAD"/>
    <property type="match status" value="1"/>
</dbReference>
<dbReference type="InterPro" id="IPR017907">
    <property type="entry name" value="Znf_RING_CS"/>
</dbReference>
<dbReference type="InterPro" id="IPR013083">
    <property type="entry name" value="Znf_RING/FYVE/PHD"/>
</dbReference>
<evidence type="ECO:0000256" key="6">
    <source>
        <dbReference type="ARBA" id="ARBA00012251"/>
    </source>
</evidence>
<accession>A0A4D6MQD3</accession>
<dbReference type="Pfam" id="PF01485">
    <property type="entry name" value="IBR"/>
    <property type="match status" value="1"/>
</dbReference>
<evidence type="ECO:0000313" key="17">
    <source>
        <dbReference type="Proteomes" id="UP000501690"/>
    </source>
</evidence>
<evidence type="ECO:0000256" key="3">
    <source>
        <dbReference type="ARBA" id="ARBA00003976"/>
    </source>
</evidence>
<evidence type="ECO:0000259" key="14">
    <source>
        <dbReference type="PROSITE" id="PS50089"/>
    </source>
</evidence>
<proteinExistence type="inferred from homology"/>
<dbReference type="InterPro" id="IPR031127">
    <property type="entry name" value="E3_UB_ligase_RBR"/>
</dbReference>
<evidence type="ECO:0000259" key="15">
    <source>
        <dbReference type="PROSITE" id="PS51873"/>
    </source>
</evidence>
<keyword evidence="10 13" id="KW-0863">Zinc-finger</keyword>
<evidence type="ECO:0000256" key="13">
    <source>
        <dbReference type="PROSITE-ProRule" id="PRU00175"/>
    </source>
</evidence>
<evidence type="ECO:0000256" key="7">
    <source>
        <dbReference type="ARBA" id="ARBA00022679"/>
    </source>
</evidence>
<dbReference type="GO" id="GO:0061630">
    <property type="term" value="F:ubiquitin protein ligase activity"/>
    <property type="evidence" value="ECO:0007669"/>
    <property type="project" value="UniProtKB-EC"/>
</dbReference>
<evidence type="ECO:0000256" key="2">
    <source>
        <dbReference type="ARBA" id="ARBA00001947"/>
    </source>
</evidence>
<dbReference type="InterPro" id="IPR002867">
    <property type="entry name" value="IBR_dom"/>
</dbReference>
<feature type="domain" description="RING-type" evidence="15">
    <location>
        <begin position="85"/>
        <end position="277"/>
    </location>
</feature>
<feature type="domain" description="RING-type" evidence="14">
    <location>
        <begin position="89"/>
        <end position="137"/>
    </location>
</feature>
<reference evidence="16 17" key="1">
    <citation type="submission" date="2019-04" db="EMBL/GenBank/DDBJ databases">
        <title>An improved genome assembly and genetic linkage map for asparagus bean, Vigna unguiculata ssp. sesquipedialis.</title>
        <authorList>
            <person name="Xia Q."/>
            <person name="Zhang R."/>
            <person name="Dong Y."/>
        </authorList>
    </citation>
    <scope>NUCLEOTIDE SEQUENCE [LARGE SCALE GENOMIC DNA]</scope>
    <source>
        <tissue evidence="16">Leaf</tissue>
    </source>
</reference>
<dbReference type="Gene3D" id="3.30.40.10">
    <property type="entry name" value="Zinc/RING finger domain, C3HC4 (zinc finger)"/>
    <property type="match status" value="1"/>
</dbReference>
<comment type="function">
    <text evidence="3">Might act as an E3 ubiquitin-protein ligase, or as part of E3 complex, which accepts ubiquitin from specific E2 ubiquitin-conjugating enzymes and then transfers it to substrates.</text>
</comment>
<evidence type="ECO:0000256" key="8">
    <source>
        <dbReference type="ARBA" id="ARBA00022723"/>
    </source>
</evidence>
<evidence type="ECO:0000256" key="10">
    <source>
        <dbReference type="ARBA" id="ARBA00022771"/>
    </source>
</evidence>
<dbReference type="Proteomes" id="UP000501690">
    <property type="component" value="Linkage Group LG8"/>
</dbReference>
<dbReference type="SUPFAM" id="SSF57850">
    <property type="entry name" value="RING/U-box"/>
    <property type="match status" value="3"/>
</dbReference>
<dbReference type="Gene3D" id="1.20.120.1750">
    <property type="match status" value="1"/>
</dbReference>
<sequence length="277" mass="31612">MEGASTSSEGLHMVDDFYHSVLYGDEEIISISDEKYAEDLQLQEALYYSTVSSARVENKVADDDEPLKKLKRKQKEKGETSKTSSRAFCGICMDAKPGEQMFRNQNCSHLYCDHCIQGHVAAKIQENISMVKCPEPRCKAVIEPENCRSIIPKEVFDRWENALCENMVLASQKFYCPFKDCSAMMICDASEVVTSSECPHCNRLFCAQCKVSWHAGLDCKEFKRSKREKIENGDSLVTNLAKKKGWRRCSKCKIYVERIHGCTRISCRFVLYIISTL</sequence>
<comment type="cofactor">
    <cofactor evidence="2">
        <name>Zn(2+)</name>
        <dbReference type="ChEBI" id="CHEBI:29105"/>
    </cofactor>
</comment>
<dbReference type="CDD" id="cd22582">
    <property type="entry name" value="BRcat_RBR_unk"/>
    <property type="match status" value="1"/>
</dbReference>
<comment type="catalytic activity">
    <reaction evidence="1">
        <text>[E2 ubiquitin-conjugating enzyme]-S-ubiquitinyl-L-cysteine + [acceptor protein]-L-lysine = [E2 ubiquitin-conjugating enzyme]-L-cysteine + [acceptor protein]-N(6)-ubiquitinyl-L-lysine.</text>
        <dbReference type="EC" id="2.3.2.31"/>
    </reaction>
</comment>
<dbReference type="UniPathway" id="UPA00143"/>
<dbReference type="AlphaFoldDB" id="A0A4D6MQD3"/>
<keyword evidence="9" id="KW-0677">Repeat</keyword>
<comment type="similarity">
    <text evidence="5">Belongs to the RBR family. Ariadne subfamily.</text>
</comment>
<evidence type="ECO:0000313" key="16">
    <source>
        <dbReference type="EMBL" id="QCE02329.1"/>
    </source>
</evidence>
<comment type="pathway">
    <text evidence="4">Protein modification; protein ubiquitination.</text>
</comment>
<name>A0A4D6MQD3_VIGUN</name>
<dbReference type="EMBL" id="CP039352">
    <property type="protein sequence ID" value="QCE02329.1"/>
    <property type="molecule type" value="Genomic_DNA"/>
</dbReference>
<evidence type="ECO:0000256" key="4">
    <source>
        <dbReference type="ARBA" id="ARBA00004906"/>
    </source>
</evidence>
<dbReference type="FunFam" id="3.30.40.10:FF:000230">
    <property type="entry name" value="RBR-type E3 ubiquitin transferase"/>
    <property type="match status" value="1"/>
</dbReference>
<evidence type="ECO:0000256" key="9">
    <source>
        <dbReference type="ARBA" id="ARBA00022737"/>
    </source>
</evidence>
<evidence type="ECO:0000256" key="11">
    <source>
        <dbReference type="ARBA" id="ARBA00022786"/>
    </source>
</evidence>
<keyword evidence="7" id="KW-0808">Transferase</keyword>
<evidence type="ECO:0000256" key="12">
    <source>
        <dbReference type="ARBA" id="ARBA00022833"/>
    </source>
</evidence>
<dbReference type="InterPro" id="IPR044066">
    <property type="entry name" value="TRIAD_supradom"/>
</dbReference>
<keyword evidence="12" id="KW-0862">Zinc</keyword>
<dbReference type="GO" id="GO:0008270">
    <property type="term" value="F:zinc ion binding"/>
    <property type="evidence" value="ECO:0007669"/>
    <property type="project" value="UniProtKB-KW"/>
</dbReference>
<dbReference type="PANTHER" id="PTHR11685">
    <property type="entry name" value="RBR FAMILY RING FINGER AND IBR DOMAIN-CONTAINING"/>
    <property type="match status" value="1"/>
</dbReference>
<keyword evidence="8" id="KW-0479">Metal-binding</keyword>
<dbReference type="PROSITE" id="PS50089">
    <property type="entry name" value="ZF_RING_2"/>
    <property type="match status" value="1"/>
</dbReference>
<dbReference type="PROSITE" id="PS00518">
    <property type="entry name" value="ZF_RING_1"/>
    <property type="match status" value="1"/>
</dbReference>
<evidence type="ECO:0000256" key="1">
    <source>
        <dbReference type="ARBA" id="ARBA00001798"/>
    </source>
</evidence>
<gene>
    <name evidence="16" type="ORF">DEO72_LG8g340</name>
</gene>
<protein>
    <recommendedName>
        <fullName evidence="6">RBR-type E3 ubiquitin transferase</fullName>
        <ecNumber evidence="6">2.3.2.31</ecNumber>
    </recommendedName>
</protein>